<dbReference type="RefSeq" id="WP_155668589.1">
    <property type="nucleotide sequence ID" value="NZ_WOCA01000006.1"/>
</dbReference>
<reference evidence="5 6" key="1">
    <citation type="submission" date="2019-11" db="EMBL/GenBank/DDBJ databases">
        <authorList>
            <person name="Li X."/>
        </authorList>
    </citation>
    <scope>NUCLEOTIDE SEQUENCE [LARGE SCALE GENOMIC DNA]</scope>
    <source>
        <strain evidence="5 6">L9</strain>
    </source>
</reference>
<dbReference type="AlphaFoldDB" id="A0A6N8FGM2"/>
<accession>A0A6N8FGM2</accession>
<protein>
    <submittedName>
        <fullName evidence="5">Helix-turn-helix domain-containing protein</fullName>
    </submittedName>
</protein>
<dbReference type="PANTHER" id="PTHR43280:SF28">
    <property type="entry name" value="HTH-TYPE TRANSCRIPTIONAL ACTIVATOR RHAS"/>
    <property type="match status" value="1"/>
</dbReference>
<comment type="caution">
    <text evidence="5">The sequence shown here is derived from an EMBL/GenBank/DDBJ whole genome shotgun (WGS) entry which is preliminary data.</text>
</comment>
<dbReference type="Pfam" id="PF12833">
    <property type="entry name" value="HTH_18"/>
    <property type="match status" value="1"/>
</dbReference>
<evidence type="ECO:0000256" key="1">
    <source>
        <dbReference type="ARBA" id="ARBA00023015"/>
    </source>
</evidence>
<dbReference type="InterPro" id="IPR018060">
    <property type="entry name" value="HTH_AraC"/>
</dbReference>
<organism evidence="5 6">
    <name type="scientific">Ornithinibacillus caprae</name>
    <dbReference type="NCBI Taxonomy" id="2678566"/>
    <lineage>
        <taxon>Bacteria</taxon>
        <taxon>Bacillati</taxon>
        <taxon>Bacillota</taxon>
        <taxon>Bacilli</taxon>
        <taxon>Bacillales</taxon>
        <taxon>Bacillaceae</taxon>
        <taxon>Ornithinibacillus</taxon>
    </lineage>
</organism>
<dbReference type="Gene3D" id="1.10.10.60">
    <property type="entry name" value="Homeodomain-like"/>
    <property type="match status" value="2"/>
</dbReference>
<evidence type="ECO:0000259" key="4">
    <source>
        <dbReference type="PROSITE" id="PS01124"/>
    </source>
</evidence>
<evidence type="ECO:0000256" key="2">
    <source>
        <dbReference type="ARBA" id="ARBA00023125"/>
    </source>
</evidence>
<feature type="domain" description="HTH araC/xylS-type" evidence="4">
    <location>
        <begin position="9"/>
        <end position="107"/>
    </location>
</feature>
<dbReference type="EMBL" id="WOCA01000006">
    <property type="protein sequence ID" value="MUK88605.1"/>
    <property type="molecule type" value="Genomic_DNA"/>
</dbReference>
<proteinExistence type="predicted"/>
<dbReference type="SUPFAM" id="SSF46689">
    <property type="entry name" value="Homeodomain-like"/>
    <property type="match status" value="2"/>
</dbReference>
<keyword evidence="3" id="KW-0804">Transcription</keyword>
<evidence type="ECO:0000256" key="3">
    <source>
        <dbReference type="ARBA" id="ARBA00023163"/>
    </source>
</evidence>
<gene>
    <name evidence="5" type="ORF">GMD78_09405</name>
</gene>
<keyword evidence="6" id="KW-1185">Reference proteome</keyword>
<evidence type="ECO:0000313" key="6">
    <source>
        <dbReference type="Proteomes" id="UP000469125"/>
    </source>
</evidence>
<dbReference type="GO" id="GO:0043565">
    <property type="term" value="F:sequence-specific DNA binding"/>
    <property type="evidence" value="ECO:0007669"/>
    <property type="project" value="InterPro"/>
</dbReference>
<keyword evidence="1" id="KW-0805">Transcription regulation</keyword>
<evidence type="ECO:0000313" key="5">
    <source>
        <dbReference type="EMBL" id="MUK88605.1"/>
    </source>
</evidence>
<keyword evidence="2" id="KW-0238">DNA-binding</keyword>
<dbReference type="SMART" id="SM00342">
    <property type="entry name" value="HTH_ARAC"/>
    <property type="match status" value="1"/>
</dbReference>
<dbReference type="PROSITE" id="PS01124">
    <property type="entry name" value="HTH_ARAC_FAMILY_2"/>
    <property type="match status" value="1"/>
</dbReference>
<sequence length="260" mass="29628">MNSNYTEIDEVIAFIHRNLDESLSLTRLAKHVSYSPFHFTRIFKERIGLTPHYYISSLRLQRAKDLLLKTDLSIRDIGLEIGQQSLGTFTTRFTERVGVTPSAFRNSLLQVPNHLSSLKKLNDWEGMNLSKQFPSMVTGTIETPRVFKGIILIGLFEKPIPEGLPLYGTLLSSAGDFYFSDVRPGTYYLLATAVSFEMHATDILLPHRTLRAKSNTPITVAPYEDIPHQKIKLREPRLDDPPILISLPLLMRNFLNRTKT</sequence>
<dbReference type="GO" id="GO:0003700">
    <property type="term" value="F:DNA-binding transcription factor activity"/>
    <property type="evidence" value="ECO:0007669"/>
    <property type="project" value="InterPro"/>
</dbReference>
<dbReference type="PANTHER" id="PTHR43280">
    <property type="entry name" value="ARAC-FAMILY TRANSCRIPTIONAL REGULATOR"/>
    <property type="match status" value="1"/>
</dbReference>
<name>A0A6N8FGM2_9BACI</name>
<dbReference type="InterPro" id="IPR009057">
    <property type="entry name" value="Homeodomain-like_sf"/>
</dbReference>
<dbReference type="Proteomes" id="UP000469125">
    <property type="component" value="Unassembled WGS sequence"/>
</dbReference>